<dbReference type="AlphaFoldDB" id="A0A225SZC2"/>
<name>A0A225SZC2_9BURK</name>
<sequence>MPTKTMLQELKRLLLDTASGGSRQLTEVESDLVQTNILLGEAIGKLGNSFMELHRAVQAQQTILEGLMNGSGQFDSDSIDQLKVTQGEVSHYVNAAVTGLQFQDMTSQLLERIVRRVIGLREALGVLSANSFEIVPEQGQSDEEVRELLASTVQAIEERLNMLDTGLWKAVRQTRMESGDIELF</sequence>
<dbReference type="RefSeq" id="WP_088753347.1">
    <property type="nucleotide sequence ID" value="NZ_JARJFG010000001.1"/>
</dbReference>
<keyword evidence="2" id="KW-1185">Reference proteome</keyword>
<dbReference type="Proteomes" id="UP000214747">
    <property type="component" value="Unassembled WGS sequence"/>
</dbReference>
<reference evidence="1 2" key="1">
    <citation type="journal article" date="2010" name="Int. J. Syst. Evol. Microbiol.">
        <title>Reclassification of Herbaspirillum putei as a later heterotypic synonym of Herbaspirillum huttiense, with the description of H. huttiense subsp. huttiense subsp. nov. and H. huttiense subsp. putei subsp. nov., comb. nov., and description of Herbaspirillum aquaticum sp. nov.</title>
        <authorList>
            <person name="Dobritsa A.P."/>
            <person name="Reddy M.C."/>
            <person name="Samadpour M."/>
        </authorList>
    </citation>
    <scope>NUCLEOTIDE SEQUENCE [LARGE SCALE GENOMIC DNA]</scope>
    <source>
        <strain evidence="1 2">IEH 4430</strain>
    </source>
</reference>
<organism evidence="1 2">
    <name type="scientific">Herbaspirillum aquaticum</name>
    <dbReference type="NCBI Taxonomy" id="568783"/>
    <lineage>
        <taxon>Bacteria</taxon>
        <taxon>Pseudomonadati</taxon>
        <taxon>Pseudomonadota</taxon>
        <taxon>Betaproteobacteria</taxon>
        <taxon>Burkholderiales</taxon>
        <taxon>Oxalobacteraceae</taxon>
        <taxon>Herbaspirillum</taxon>
    </lineage>
</organism>
<dbReference type="SUPFAM" id="SSF75708">
    <property type="entry name" value="Chemotaxis phosphatase CheZ"/>
    <property type="match status" value="1"/>
</dbReference>
<evidence type="ECO:0000313" key="1">
    <source>
        <dbReference type="EMBL" id="OWY36647.1"/>
    </source>
</evidence>
<accession>A0A225SZC2</accession>
<protein>
    <submittedName>
        <fullName evidence="1">Chemotaxis protein</fullName>
    </submittedName>
</protein>
<evidence type="ECO:0000313" key="2">
    <source>
        <dbReference type="Proteomes" id="UP000214747"/>
    </source>
</evidence>
<dbReference type="EMBL" id="NJGV01000001">
    <property type="protein sequence ID" value="OWY36647.1"/>
    <property type="molecule type" value="Genomic_DNA"/>
</dbReference>
<gene>
    <name evidence="1" type="ORF">CEJ45_00680</name>
</gene>
<proteinExistence type="predicted"/>
<comment type="caution">
    <text evidence="1">The sequence shown here is derived from an EMBL/GenBank/DDBJ whole genome shotgun (WGS) entry which is preliminary data.</text>
</comment>